<accession>A0ABQ2WL45</accession>
<dbReference type="SMART" id="SM00448">
    <property type="entry name" value="REC"/>
    <property type="match status" value="1"/>
</dbReference>
<dbReference type="PANTHER" id="PTHR44591">
    <property type="entry name" value="STRESS RESPONSE REGULATOR PROTEIN 1"/>
    <property type="match status" value="1"/>
</dbReference>
<evidence type="ECO:0000256" key="2">
    <source>
        <dbReference type="PROSITE-ProRule" id="PRU00169"/>
    </source>
</evidence>
<dbReference type="EMBL" id="BMYR01000004">
    <property type="protein sequence ID" value="GGW56936.1"/>
    <property type="molecule type" value="Genomic_DNA"/>
</dbReference>
<sequence>MVGSTHMKTLKPGEIAEYCDVHHRTVSRWIANGQLKGHKLPGRGNYRVQLDDFLAFLQKQKMPLPTELMGAVQPSTPKVMIIDDEPAFRAAIKRALYGLEYDITLANDGFQAGVKLMQLQPDLITLDLDMPGLNGFEVLTFIRQTPELAGLKVLVISGLSEDDLVKAKTLGADAVLPKPFENTALSALVTKMLAT</sequence>
<dbReference type="Pfam" id="PF00072">
    <property type="entry name" value="Response_reg"/>
    <property type="match status" value="1"/>
</dbReference>
<comment type="caution">
    <text evidence="4">The sequence shown here is derived from an EMBL/GenBank/DDBJ whole genome shotgun (WGS) entry which is preliminary data.</text>
</comment>
<dbReference type="InterPro" id="IPR050595">
    <property type="entry name" value="Bact_response_regulator"/>
</dbReference>
<dbReference type="Gene3D" id="3.40.50.2300">
    <property type="match status" value="1"/>
</dbReference>
<reference evidence="5" key="1">
    <citation type="journal article" date="2019" name="Int. J. Syst. Evol. Microbiol.">
        <title>The Global Catalogue of Microorganisms (GCM) 10K type strain sequencing project: providing services to taxonomists for standard genome sequencing and annotation.</title>
        <authorList>
            <consortium name="The Broad Institute Genomics Platform"/>
            <consortium name="The Broad Institute Genome Sequencing Center for Infectious Disease"/>
            <person name="Wu L."/>
            <person name="Ma J."/>
        </authorList>
    </citation>
    <scope>NUCLEOTIDE SEQUENCE [LARGE SCALE GENOMIC DNA]</scope>
    <source>
        <strain evidence="5">KCTC 23723</strain>
    </source>
</reference>
<dbReference type="PANTHER" id="PTHR44591:SF23">
    <property type="entry name" value="CHEY SUBFAMILY"/>
    <property type="match status" value="1"/>
</dbReference>
<dbReference type="PROSITE" id="PS50110">
    <property type="entry name" value="RESPONSE_REGULATORY"/>
    <property type="match status" value="1"/>
</dbReference>
<organism evidence="4 5">
    <name type="scientific">Alishewanella tabrizica</name>
    <dbReference type="NCBI Taxonomy" id="671278"/>
    <lineage>
        <taxon>Bacteria</taxon>
        <taxon>Pseudomonadati</taxon>
        <taxon>Pseudomonadota</taxon>
        <taxon>Gammaproteobacteria</taxon>
        <taxon>Alteromonadales</taxon>
        <taxon>Alteromonadaceae</taxon>
        <taxon>Alishewanella</taxon>
    </lineage>
</organism>
<dbReference type="SUPFAM" id="SSF46955">
    <property type="entry name" value="Putative DNA-binding domain"/>
    <property type="match status" value="1"/>
</dbReference>
<dbReference type="NCBIfam" id="TIGR01764">
    <property type="entry name" value="excise"/>
    <property type="match status" value="1"/>
</dbReference>
<dbReference type="SUPFAM" id="SSF52172">
    <property type="entry name" value="CheY-like"/>
    <property type="match status" value="1"/>
</dbReference>
<keyword evidence="1 2" id="KW-0597">Phosphoprotein</keyword>
<dbReference type="InterPro" id="IPR009061">
    <property type="entry name" value="DNA-bd_dom_put_sf"/>
</dbReference>
<evidence type="ECO:0000259" key="3">
    <source>
        <dbReference type="PROSITE" id="PS50110"/>
    </source>
</evidence>
<feature type="domain" description="Response regulatory" evidence="3">
    <location>
        <begin position="78"/>
        <end position="193"/>
    </location>
</feature>
<dbReference type="Pfam" id="PF12728">
    <property type="entry name" value="HTH_17"/>
    <property type="match status" value="1"/>
</dbReference>
<dbReference type="InterPro" id="IPR011006">
    <property type="entry name" value="CheY-like_superfamily"/>
</dbReference>
<evidence type="ECO:0000313" key="4">
    <source>
        <dbReference type="EMBL" id="GGW56936.1"/>
    </source>
</evidence>
<dbReference type="CDD" id="cd00156">
    <property type="entry name" value="REC"/>
    <property type="match status" value="1"/>
</dbReference>
<dbReference type="InterPro" id="IPR010093">
    <property type="entry name" value="SinI_DNA-bd"/>
</dbReference>
<feature type="modified residue" description="4-aspartylphosphate" evidence="2">
    <location>
        <position position="127"/>
    </location>
</feature>
<proteinExistence type="predicted"/>
<dbReference type="InterPro" id="IPR001789">
    <property type="entry name" value="Sig_transdc_resp-reg_receiver"/>
</dbReference>
<dbReference type="InterPro" id="IPR041657">
    <property type="entry name" value="HTH_17"/>
</dbReference>
<evidence type="ECO:0000313" key="5">
    <source>
        <dbReference type="Proteomes" id="UP000634667"/>
    </source>
</evidence>
<gene>
    <name evidence="4" type="ORF">GCM10008111_11150</name>
</gene>
<keyword evidence="5" id="KW-1185">Reference proteome</keyword>
<protein>
    <submittedName>
        <fullName evidence="4">Transcriptional regulator</fullName>
    </submittedName>
</protein>
<dbReference type="Gene3D" id="1.10.1660.10">
    <property type="match status" value="1"/>
</dbReference>
<evidence type="ECO:0000256" key="1">
    <source>
        <dbReference type="ARBA" id="ARBA00022553"/>
    </source>
</evidence>
<dbReference type="Proteomes" id="UP000634667">
    <property type="component" value="Unassembled WGS sequence"/>
</dbReference>
<name>A0ABQ2WL45_9ALTE</name>